<sequence length="291" mass="32277">MSQSLFSFNQDGCKNLAPWQPFDERQVQVFFERNLHELLKLGMVASEWSPAGEALRMDTLAVTAQGNPVIIEFKKVGDSGLLSQILAYKSCLLRHQREFETMVHARWPNVVIDWAVVQLVCIAPTFSRFDIDAIDSVQADLDLISYQFFGQDNVLVNTVKSTRVEKKPAVAPRVKRSFAQQQDVASAEVKNLLCALRAALEAQEDVFQSETRDGVTLSTGGSELGAITLTQGLHPRIKLVMTGNLPDDLATSLGSIRKGKGITEVTLRKLEEIPSLLTWVEQECRSATMGL</sequence>
<dbReference type="AlphaFoldDB" id="A0AAD0PX21"/>
<reference evidence="1 2" key="1">
    <citation type="journal article" date="2011" name="PLoS Pathog.">
        <title>Dynamic evolution of pathogenicity revealed by sequencing and comparative genomics of 19 Pseudomonas syringae isolates.</title>
        <authorList>
            <person name="Baltrus D.A."/>
            <person name="Nishimura M.T."/>
            <person name="Romanchuk A."/>
            <person name="Chang J.H."/>
            <person name="Mukhtar M.S."/>
            <person name="Cherkis K."/>
            <person name="Roach J."/>
            <person name="Grant S.R."/>
            <person name="Jones C.D."/>
            <person name="Dangl J.L."/>
        </authorList>
    </citation>
    <scope>NUCLEOTIDE SEQUENCE [LARGE SCALE GENOMIC DNA]</scope>
    <source>
        <strain evidence="1 2">M301315</strain>
    </source>
</reference>
<keyword evidence="1" id="KW-0614">Plasmid</keyword>
<gene>
    <name evidence="1" type="ORF">PLA107_034670</name>
</gene>
<dbReference type="Gene3D" id="3.40.1350.10">
    <property type="match status" value="1"/>
</dbReference>
<geneLocation type="plasmid" evidence="2">
    <name>pmppla107</name>
</geneLocation>
<protein>
    <recommendedName>
        <fullName evidence="3">DUF91 domain-containing protein</fullName>
    </recommendedName>
</protein>
<dbReference type="RefSeq" id="WP_005742531.1">
    <property type="nucleotide sequence ID" value="NZ_CP031226.1"/>
</dbReference>
<dbReference type="GO" id="GO:0003676">
    <property type="term" value="F:nucleic acid binding"/>
    <property type="evidence" value="ECO:0007669"/>
    <property type="project" value="InterPro"/>
</dbReference>
<proteinExistence type="predicted"/>
<dbReference type="GeneID" id="39473890"/>
<name>A0AAD0PX21_PSEAV</name>
<evidence type="ECO:0008006" key="3">
    <source>
        <dbReference type="Google" id="ProtNLM"/>
    </source>
</evidence>
<organism evidence="1 2">
    <name type="scientific">Pseudomonas amygdali pv. lachrymans str. M301315</name>
    <dbReference type="NCBI Taxonomy" id="629260"/>
    <lineage>
        <taxon>Bacteria</taxon>
        <taxon>Pseudomonadati</taxon>
        <taxon>Pseudomonadota</taxon>
        <taxon>Gammaproteobacteria</taxon>
        <taxon>Pseudomonadales</taxon>
        <taxon>Pseudomonadaceae</taxon>
        <taxon>Pseudomonas</taxon>
        <taxon>Pseudomonas amygdali</taxon>
    </lineage>
</organism>
<accession>A0AAD0PX21</accession>
<evidence type="ECO:0000313" key="1">
    <source>
        <dbReference type="EMBL" id="AXH60328.1"/>
    </source>
</evidence>
<dbReference type="Proteomes" id="UP000006426">
    <property type="component" value="Plasmid pmppla107"/>
</dbReference>
<dbReference type="InterPro" id="IPR011856">
    <property type="entry name" value="tRNA_endonuc-like_dom_sf"/>
</dbReference>
<evidence type="ECO:0000313" key="2">
    <source>
        <dbReference type="Proteomes" id="UP000006426"/>
    </source>
</evidence>
<dbReference type="EMBL" id="CP031226">
    <property type="protein sequence ID" value="AXH60328.1"/>
    <property type="molecule type" value="Genomic_DNA"/>
</dbReference>